<name>A0A4P6Q4D9_9ACTN</name>
<dbReference type="InterPro" id="IPR029068">
    <property type="entry name" value="Glyas_Bleomycin-R_OHBP_Dase"/>
</dbReference>
<feature type="domain" description="VOC" evidence="1">
    <location>
        <begin position="5"/>
        <end position="126"/>
    </location>
</feature>
<accession>A0A4P6Q4D9</accession>
<evidence type="ECO:0000313" key="2">
    <source>
        <dbReference type="EMBL" id="QBI55566.1"/>
    </source>
</evidence>
<dbReference type="PROSITE" id="PS51819">
    <property type="entry name" value="VOC"/>
    <property type="match status" value="1"/>
</dbReference>
<sequence>MLDPGKAFSSFAVDDPAAAEEFYSRTLGIPVAKVAGMEEYGLLALETGGGTGAMVYPEPDFTPATYTVMHFPVDDIEKAVDQLAARGVEFLRYGSFEQDAKGITTGSPRNAWFTDPAGNVLGLVQD</sequence>
<proteinExistence type="predicted"/>
<organism evidence="2 3">
    <name type="scientific">Streptomonospora litoralis</name>
    <dbReference type="NCBI Taxonomy" id="2498135"/>
    <lineage>
        <taxon>Bacteria</taxon>
        <taxon>Bacillati</taxon>
        <taxon>Actinomycetota</taxon>
        <taxon>Actinomycetes</taxon>
        <taxon>Streptosporangiales</taxon>
        <taxon>Nocardiopsidaceae</taxon>
        <taxon>Streptomonospora</taxon>
    </lineage>
</organism>
<gene>
    <name evidence="2" type="ORF">EKD16_19015</name>
</gene>
<dbReference type="Proteomes" id="UP000292235">
    <property type="component" value="Chromosome"/>
</dbReference>
<dbReference type="InterPro" id="IPR037523">
    <property type="entry name" value="VOC_core"/>
</dbReference>
<evidence type="ECO:0000259" key="1">
    <source>
        <dbReference type="PROSITE" id="PS51819"/>
    </source>
</evidence>
<reference evidence="2 3" key="1">
    <citation type="submission" date="2019-02" db="EMBL/GenBank/DDBJ databases">
        <authorList>
            <person name="Khodamoradi S."/>
            <person name="Hahnke R.L."/>
            <person name="Kaempfer P."/>
            <person name="Schumann P."/>
            <person name="Rohde M."/>
            <person name="Steinert M."/>
            <person name="Luzhetskyy A."/>
            <person name="Wink J."/>
            <person name="Ruckert C."/>
        </authorList>
    </citation>
    <scope>NUCLEOTIDE SEQUENCE [LARGE SCALE GENOMIC DNA]</scope>
    <source>
        <strain evidence="2 3">M2</strain>
    </source>
</reference>
<dbReference type="SUPFAM" id="SSF54593">
    <property type="entry name" value="Glyoxalase/Bleomycin resistance protein/Dihydroxybiphenyl dioxygenase"/>
    <property type="match status" value="1"/>
</dbReference>
<dbReference type="InterPro" id="IPR004360">
    <property type="entry name" value="Glyas_Fos-R_dOase_dom"/>
</dbReference>
<dbReference type="EMBL" id="CP036455">
    <property type="protein sequence ID" value="QBI55566.1"/>
    <property type="molecule type" value="Genomic_DNA"/>
</dbReference>
<dbReference type="KEGG" id="strr:EKD16_19015"/>
<dbReference type="Gene3D" id="3.10.180.10">
    <property type="entry name" value="2,3-Dihydroxybiphenyl 1,2-Dioxygenase, domain 1"/>
    <property type="match status" value="1"/>
</dbReference>
<keyword evidence="3" id="KW-1185">Reference proteome</keyword>
<evidence type="ECO:0000313" key="3">
    <source>
        <dbReference type="Proteomes" id="UP000292235"/>
    </source>
</evidence>
<dbReference type="OrthoDB" id="9804907at2"/>
<dbReference type="Pfam" id="PF00903">
    <property type="entry name" value="Glyoxalase"/>
    <property type="match status" value="1"/>
</dbReference>
<dbReference type="AlphaFoldDB" id="A0A4P6Q4D9"/>
<dbReference type="RefSeq" id="WP_131099582.1">
    <property type="nucleotide sequence ID" value="NZ_CP036455.1"/>
</dbReference>
<protein>
    <submittedName>
        <fullName evidence="2">Glyoxalase-like domain protein</fullName>
    </submittedName>
</protein>